<name>A0A557SWU1_9ARCH</name>
<feature type="domain" description="VOC" evidence="3">
    <location>
        <begin position="2"/>
        <end position="129"/>
    </location>
</feature>
<sequence>MRVDHIAIAVNDANRALENYKKILKIDEIDVEEVPNEKVKVVMLNLEDTRIELIEPLDDTSPISKFLKERGEGIHHIAITADEIENDVNHAKEKGMKFLGELRTGSYGRKITFIHPKSLNGVLVEFCQAPH</sequence>
<dbReference type="EMBL" id="VOAH01000004">
    <property type="protein sequence ID" value="TVP41072.1"/>
    <property type="molecule type" value="Genomic_DNA"/>
</dbReference>
<dbReference type="OrthoDB" id="6161at2157"/>
<dbReference type="NCBIfam" id="TIGR03081">
    <property type="entry name" value="metmalonyl_epim"/>
    <property type="match status" value="1"/>
</dbReference>
<accession>A0A557SWU1</accession>
<keyword evidence="2" id="KW-0479">Metal-binding</keyword>
<dbReference type="PROSITE" id="PS51819">
    <property type="entry name" value="VOC"/>
    <property type="match status" value="1"/>
</dbReference>
<evidence type="ECO:0000313" key="4">
    <source>
        <dbReference type="EMBL" id="TVP41072.1"/>
    </source>
</evidence>
<dbReference type="InterPro" id="IPR017515">
    <property type="entry name" value="MeMalonyl-CoA_epimerase"/>
</dbReference>
<gene>
    <name evidence="4" type="primary">mce</name>
    <name evidence="4" type="ORF">NARC_40032</name>
</gene>
<dbReference type="GO" id="GO:0046491">
    <property type="term" value="P:L-methylmalonyl-CoA metabolic process"/>
    <property type="evidence" value="ECO:0007669"/>
    <property type="project" value="TreeGrafter"/>
</dbReference>
<dbReference type="PANTHER" id="PTHR43048">
    <property type="entry name" value="METHYLMALONYL-COA EPIMERASE"/>
    <property type="match status" value="1"/>
</dbReference>
<organism evidence="4 5">
    <name type="scientific">Candidatus Nitrosocosmicus arcticus</name>
    <dbReference type="NCBI Taxonomy" id="2035267"/>
    <lineage>
        <taxon>Archaea</taxon>
        <taxon>Nitrososphaerota</taxon>
        <taxon>Nitrososphaeria</taxon>
        <taxon>Nitrososphaerales</taxon>
        <taxon>Nitrososphaeraceae</taxon>
        <taxon>Candidatus Nitrosocosmicus</taxon>
    </lineage>
</organism>
<evidence type="ECO:0000256" key="2">
    <source>
        <dbReference type="ARBA" id="ARBA00022723"/>
    </source>
</evidence>
<dbReference type="InterPro" id="IPR037523">
    <property type="entry name" value="VOC_core"/>
</dbReference>
<dbReference type="PANTHER" id="PTHR43048:SF3">
    <property type="entry name" value="METHYLMALONYL-COA EPIMERASE, MITOCHONDRIAL"/>
    <property type="match status" value="1"/>
</dbReference>
<comment type="similarity">
    <text evidence="1">Belongs to the methylmalonyl-CoA epimerase family.</text>
</comment>
<dbReference type="SUPFAM" id="SSF54593">
    <property type="entry name" value="Glyoxalase/Bleomycin resistance protein/Dihydroxybiphenyl dioxygenase"/>
    <property type="match status" value="1"/>
</dbReference>
<dbReference type="AlphaFoldDB" id="A0A557SWU1"/>
<dbReference type="GO" id="GO:0046872">
    <property type="term" value="F:metal ion binding"/>
    <property type="evidence" value="ECO:0007669"/>
    <property type="project" value="UniProtKB-KW"/>
</dbReference>
<comment type="caution">
    <text evidence="4">The sequence shown here is derived from an EMBL/GenBank/DDBJ whole genome shotgun (WGS) entry which is preliminary data.</text>
</comment>
<protein>
    <submittedName>
        <fullName evidence="4">Methylmalonyl-CoA epimerase</fullName>
    </submittedName>
</protein>
<proteinExistence type="inferred from homology"/>
<keyword evidence="5" id="KW-1185">Reference proteome</keyword>
<evidence type="ECO:0000259" key="3">
    <source>
        <dbReference type="PROSITE" id="PS51819"/>
    </source>
</evidence>
<dbReference type="Gene3D" id="3.10.180.10">
    <property type="entry name" value="2,3-Dihydroxybiphenyl 1,2-Dioxygenase, domain 1"/>
    <property type="match status" value="1"/>
</dbReference>
<dbReference type="InterPro" id="IPR051785">
    <property type="entry name" value="MMCE/EMCE_epimerase"/>
</dbReference>
<evidence type="ECO:0000313" key="5">
    <source>
        <dbReference type="Proteomes" id="UP000315289"/>
    </source>
</evidence>
<dbReference type="InterPro" id="IPR029068">
    <property type="entry name" value="Glyas_Bleomycin-R_OHBP_Dase"/>
</dbReference>
<dbReference type="Pfam" id="PF13669">
    <property type="entry name" value="Glyoxalase_4"/>
    <property type="match status" value="1"/>
</dbReference>
<reference evidence="4 5" key="1">
    <citation type="journal article" date="2019" name="Front. Microbiol.">
        <title>Ammonia Oxidation by the Arctic Terrestrial Thaumarchaeote Candidatus Nitrosocosmicus arcticus Is Stimulated by Increasing Temperatures.</title>
        <authorList>
            <person name="Alves R.J.E."/>
            <person name="Kerou M."/>
            <person name="Zappe A."/>
            <person name="Bittner R."/>
            <person name="Abby S.S."/>
            <person name="Schmidt H.A."/>
            <person name="Pfeifer K."/>
            <person name="Schleper C."/>
        </authorList>
    </citation>
    <scope>NUCLEOTIDE SEQUENCE [LARGE SCALE GENOMIC DNA]</scope>
    <source>
        <strain evidence="4 5">Kfb</strain>
    </source>
</reference>
<dbReference type="GO" id="GO:0004493">
    <property type="term" value="F:methylmalonyl-CoA epimerase activity"/>
    <property type="evidence" value="ECO:0007669"/>
    <property type="project" value="TreeGrafter"/>
</dbReference>
<dbReference type="Proteomes" id="UP000315289">
    <property type="component" value="Unassembled WGS sequence"/>
</dbReference>
<dbReference type="CDD" id="cd07249">
    <property type="entry name" value="MMCE"/>
    <property type="match status" value="1"/>
</dbReference>
<evidence type="ECO:0000256" key="1">
    <source>
        <dbReference type="ARBA" id="ARBA00009308"/>
    </source>
</evidence>
<dbReference type="RefSeq" id="WP_144729201.1">
    <property type="nucleotide sequence ID" value="NZ_ML675580.1"/>
</dbReference>